<gene>
    <name evidence="2" type="ORF">CC78DRAFT_616594</name>
</gene>
<dbReference type="InterPro" id="IPR052729">
    <property type="entry name" value="Acyl/Acetyltrans_Enzymes"/>
</dbReference>
<evidence type="ECO:0000313" key="2">
    <source>
        <dbReference type="EMBL" id="KAF2264683.1"/>
    </source>
</evidence>
<dbReference type="InterPro" id="IPR041496">
    <property type="entry name" value="YitH/HolE_GNAT"/>
</dbReference>
<dbReference type="Pfam" id="PF00583">
    <property type="entry name" value="Acetyltransf_1"/>
    <property type="match status" value="1"/>
</dbReference>
<dbReference type="AlphaFoldDB" id="A0A9P4K9R6"/>
<dbReference type="InterPro" id="IPR000182">
    <property type="entry name" value="GNAT_dom"/>
</dbReference>
<dbReference type="OrthoDB" id="5771378at2759"/>
<reference evidence="3" key="1">
    <citation type="journal article" date="2020" name="Stud. Mycol.">
        <title>101 Dothideomycetes genomes: A test case for predicting lifestyles and emergence of pathogens.</title>
        <authorList>
            <person name="Haridas S."/>
            <person name="Albert R."/>
            <person name="Binder M."/>
            <person name="Bloem J."/>
            <person name="LaButti K."/>
            <person name="Salamov A."/>
            <person name="Andreopoulos B."/>
            <person name="Baker S."/>
            <person name="Barry K."/>
            <person name="Bills G."/>
            <person name="Bluhm B."/>
            <person name="Cannon C."/>
            <person name="Castanera R."/>
            <person name="Culley D."/>
            <person name="Daum C."/>
            <person name="Ezra D."/>
            <person name="Gonzalez J."/>
            <person name="Henrissat B."/>
            <person name="Kuo A."/>
            <person name="Liang C."/>
            <person name="Lipzen A."/>
            <person name="Lutzoni F."/>
            <person name="Magnuson J."/>
            <person name="Mondo S."/>
            <person name="Nolan M."/>
            <person name="Ohm R."/>
            <person name="Pangilinan J."/>
            <person name="Park H.-J."/>
            <person name="Ramirez L."/>
            <person name="Alfaro M."/>
            <person name="Sun H."/>
            <person name="Tritt A."/>
            <person name="Yoshinaga Y."/>
            <person name="Zwiers L.-H."/>
            <person name="Turgeon B."/>
            <person name="Goodwin S."/>
            <person name="Spatafora J."/>
            <person name="Crous P."/>
            <person name="Grigoriev I."/>
        </authorList>
    </citation>
    <scope>NUCLEOTIDE SEQUENCE [LARGE SCALE GENOMIC DNA]</scope>
    <source>
        <strain evidence="3">CBS 304.66</strain>
    </source>
</reference>
<sequence length="323" mass="36065">MNMSSLPTEEPSGFAVRSAKSLGEVLELWWPLMKELEWNRDHDDAITHYHVARKGSNWLLVVSNESNKPEGCVVAFTYPNSTGWVGFFCVNAPYRGKGLGRALWNGLEASFRTSNTTFIGLDGVEQQVNTYRRRGFVDLALINLMTRPSLEEKPIFGEIQTLGDMKVVVDIRNVDVKALAEMDKAHTGFDRSALWTEEALFSRKDAYGLAIVSSADKTALSGYVLVRRSQHGHRVGPLYAETYVEALNLLRAATEAAMDRVGSFIAEIFGTNPNGKRLFEELGWNWAGIDYHRMWFEGRVPKEQQEGGRGAVGMFATFDAAEG</sequence>
<evidence type="ECO:0000259" key="1">
    <source>
        <dbReference type="PROSITE" id="PS51186"/>
    </source>
</evidence>
<organism evidence="2 3">
    <name type="scientific">Lojkania enalia</name>
    <dbReference type="NCBI Taxonomy" id="147567"/>
    <lineage>
        <taxon>Eukaryota</taxon>
        <taxon>Fungi</taxon>
        <taxon>Dikarya</taxon>
        <taxon>Ascomycota</taxon>
        <taxon>Pezizomycotina</taxon>
        <taxon>Dothideomycetes</taxon>
        <taxon>Pleosporomycetidae</taxon>
        <taxon>Pleosporales</taxon>
        <taxon>Pleosporales incertae sedis</taxon>
        <taxon>Lojkania</taxon>
    </lineage>
</organism>
<dbReference type="Proteomes" id="UP000800093">
    <property type="component" value="Unassembled WGS sequence"/>
</dbReference>
<accession>A0A9P4K9R6</accession>
<proteinExistence type="predicted"/>
<dbReference type="Pfam" id="PF18014">
    <property type="entry name" value="Acetyltransf_18"/>
    <property type="match status" value="1"/>
</dbReference>
<feature type="domain" description="N-acetyltransferase" evidence="1">
    <location>
        <begin position="14"/>
        <end position="157"/>
    </location>
</feature>
<dbReference type="GO" id="GO:0016747">
    <property type="term" value="F:acyltransferase activity, transferring groups other than amino-acyl groups"/>
    <property type="evidence" value="ECO:0007669"/>
    <property type="project" value="InterPro"/>
</dbReference>
<dbReference type="EMBL" id="ML986614">
    <property type="protein sequence ID" value="KAF2264683.1"/>
    <property type="molecule type" value="Genomic_DNA"/>
</dbReference>
<dbReference type="InterPro" id="IPR016181">
    <property type="entry name" value="Acyl_CoA_acyltransferase"/>
</dbReference>
<evidence type="ECO:0000313" key="3">
    <source>
        <dbReference type="Proteomes" id="UP000800093"/>
    </source>
</evidence>
<dbReference type="SUPFAM" id="SSF55729">
    <property type="entry name" value="Acyl-CoA N-acyltransferases (Nat)"/>
    <property type="match status" value="1"/>
</dbReference>
<dbReference type="Gene3D" id="3.40.630.30">
    <property type="match status" value="1"/>
</dbReference>
<comment type="caution">
    <text evidence="2">The sequence shown here is derived from an EMBL/GenBank/DDBJ whole genome shotgun (WGS) entry which is preliminary data.</text>
</comment>
<protein>
    <recommendedName>
        <fullName evidence="1">N-acetyltransferase domain-containing protein</fullName>
    </recommendedName>
</protein>
<dbReference type="PANTHER" id="PTHR47237">
    <property type="entry name" value="SLL0310 PROTEIN"/>
    <property type="match status" value="1"/>
</dbReference>
<keyword evidence="3" id="KW-1185">Reference proteome</keyword>
<dbReference type="PROSITE" id="PS51186">
    <property type="entry name" value="GNAT"/>
    <property type="match status" value="1"/>
</dbReference>
<dbReference type="PANTHER" id="PTHR47237:SF1">
    <property type="entry name" value="SLL0310 PROTEIN"/>
    <property type="match status" value="1"/>
</dbReference>
<name>A0A9P4K9R6_9PLEO</name>
<dbReference type="CDD" id="cd04301">
    <property type="entry name" value="NAT_SF"/>
    <property type="match status" value="1"/>
</dbReference>
<dbReference type="Gene3D" id="3.40.630.90">
    <property type="match status" value="1"/>
</dbReference>